<sequence length="881" mass="101188">MRKRRKSLDNCSRATKCRRTKEIQDGTSDSDDGSEPEKIGNSSPESSPQPSPRSTDTELEIDAHSIQDMALSSDDQPDDQEIEGAASATSDTESSQSEDSSDDDDDEYFDCTSEGETTEPETTDSEESNESSSEEDDTADDSFQAEANKPLYHGAPLTVIESVLAILNVCIRFKVSGVLLGAILELICLHCPKPNNCLKTLYKFKKFFAKVELPLKRHFYCCACGKKLEIEFCSHCNSKDDVNYFIEMSIISQIQKMLGRPGFFELLKHRFTRTKKNVNNYEDIYDGGIYKFIRARFADIITNLTLMWNTDGVALFRSSKFNIWPLYLVINELPYSERFKKENVIFAGLWFGYTKPNPCMFLSVFENEMRELYQGVMMKVHGKEMMENIRMMIISGTCDQLAKCLFLNIKQHNSVYGCAVCKIETKRMLTKRRGNKRTYPYKEDLDLRTQEETDQQAADAVNSGEPKCGIKGPSIFRLFVLNYIISTAIDIMHCGYEGVTKQLIRLWFHIKLRKGSGSLFKYLNLINARIRALRPPSFIPRILRPLSEFSYLKANEFKTFLYFCSLPLLCDIMEKPYLEHHILLVLGLTLLNSSSVSEENLEIAKKVLKEYVSRFQILYGIKNCSSNIHLLLHLVDAVRKFGPLWVTSCFLFEGLNGILKSFVHGTRYAQLQIMSAVSNFLSLAELKENYLNKESDVYEFCSKLEKSGTHRSKLTRIKDNLFCVGILEKMKSLSENITNSFPMDIRNKTCYQFKKLIKNKTFYETDSNSQDKSTCSSYCSYDKDGDKKIGKIIKFMRICDSNVKEFCRNCETFAIMEKYEIQPAFYCNLAQMYVPTIFTCRKLEGDHYDVVKLQEFGLVCFHIIVRNTLYVIEPTNSEKTE</sequence>
<gene>
    <name evidence="1" type="ORF">QAD02_019650</name>
</gene>
<reference evidence="1" key="1">
    <citation type="submission" date="2023-04" db="EMBL/GenBank/DDBJ databases">
        <title>A chromosome-level genome assembly of the parasitoid wasp Eretmocerus hayati.</title>
        <authorList>
            <person name="Zhong Y."/>
            <person name="Liu S."/>
            <person name="Liu Y."/>
        </authorList>
    </citation>
    <scope>NUCLEOTIDE SEQUENCE</scope>
    <source>
        <strain evidence="1">ZJU_SS_LIU_2023</strain>
    </source>
</reference>
<dbReference type="Proteomes" id="UP001239111">
    <property type="component" value="Chromosome 1"/>
</dbReference>
<name>A0ACC2PK70_9HYME</name>
<evidence type="ECO:0000313" key="1">
    <source>
        <dbReference type="EMBL" id="KAJ8683858.1"/>
    </source>
</evidence>
<protein>
    <submittedName>
        <fullName evidence="1">Uncharacterized protein</fullName>
    </submittedName>
</protein>
<evidence type="ECO:0000313" key="2">
    <source>
        <dbReference type="Proteomes" id="UP001239111"/>
    </source>
</evidence>
<proteinExistence type="predicted"/>
<accession>A0ACC2PK70</accession>
<organism evidence="1 2">
    <name type="scientific">Eretmocerus hayati</name>
    <dbReference type="NCBI Taxonomy" id="131215"/>
    <lineage>
        <taxon>Eukaryota</taxon>
        <taxon>Metazoa</taxon>
        <taxon>Ecdysozoa</taxon>
        <taxon>Arthropoda</taxon>
        <taxon>Hexapoda</taxon>
        <taxon>Insecta</taxon>
        <taxon>Pterygota</taxon>
        <taxon>Neoptera</taxon>
        <taxon>Endopterygota</taxon>
        <taxon>Hymenoptera</taxon>
        <taxon>Apocrita</taxon>
        <taxon>Proctotrupomorpha</taxon>
        <taxon>Chalcidoidea</taxon>
        <taxon>Aphelinidae</taxon>
        <taxon>Aphelininae</taxon>
        <taxon>Eretmocerus</taxon>
    </lineage>
</organism>
<keyword evidence="2" id="KW-1185">Reference proteome</keyword>
<comment type="caution">
    <text evidence="1">The sequence shown here is derived from an EMBL/GenBank/DDBJ whole genome shotgun (WGS) entry which is preliminary data.</text>
</comment>
<dbReference type="EMBL" id="CM056741">
    <property type="protein sequence ID" value="KAJ8683858.1"/>
    <property type="molecule type" value="Genomic_DNA"/>
</dbReference>